<keyword evidence="19" id="KW-1185">Reference proteome</keyword>
<keyword evidence="11 14" id="KW-0067">ATP-binding</keyword>
<name>A0A5J6ZAV2_9CORY</name>
<evidence type="ECO:0000256" key="4">
    <source>
        <dbReference type="ARBA" id="ARBA00006087"/>
    </source>
</evidence>
<comment type="pathway">
    <text evidence="3 14 15">Cofactor biosynthesis; coenzyme A biosynthesis; CoA from (R)-pantothenate: step 1/5.</text>
</comment>
<keyword evidence="8 14" id="KW-0808">Transferase</keyword>
<dbReference type="EMBL" id="CP045032">
    <property type="protein sequence ID" value="QFQ02813.1"/>
    <property type="molecule type" value="Genomic_DNA"/>
</dbReference>
<keyword evidence="12 14" id="KW-0173">Coenzyme A biosynthesis</keyword>
<accession>A0A5J6ZAV2</accession>
<comment type="subcellular location">
    <subcellularLocation>
        <location evidence="2 14 15">Cytoplasm</location>
    </subcellularLocation>
</comment>
<dbReference type="EC" id="2.7.1.33" evidence="5 14"/>
<dbReference type="KEGG" id="cuo:CUROG_07300"/>
<dbReference type="InterPro" id="IPR006083">
    <property type="entry name" value="PRK/URK"/>
</dbReference>
<keyword evidence="7 14" id="KW-0963">Cytoplasm</keyword>
<evidence type="ECO:0000256" key="5">
    <source>
        <dbReference type="ARBA" id="ARBA00012102"/>
    </source>
</evidence>
<evidence type="ECO:0000256" key="9">
    <source>
        <dbReference type="ARBA" id="ARBA00022741"/>
    </source>
</evidence>
<evidence type="ECO:0000259" key="17">
    <source>
        <dbReference type="Pfam" id="PF00485"/>
    </source>
</evidence>
<dbReference type="InterPro" id="IPR027417">
    <property type="entry name" value="P-loop_NTPase"/>
</dbReference>
<sequence precursor="true">MVRMTPPSSSPSASSGADFSSSSDANFEADFAADFASAGEERALKGFEAEFPHVDFSQGQSVDTEFTGASSSSSPDSSPYIEMRRDQWLKLRKSMPQVLTEDELEQLRGIGDEIDLEEVSEIYLPLSRLINLRVEAHRKLNEVSSTFLGEQYTKVPYIIGVCGSVAVGKSTTARVLQVLLQRWESSPRVDLITTDGFLLPTKELEERRLMHRKGFPESYDQAELLRFVTKVKSGARNVEAPVYSHEAYDRVPGESVVVDQPDILIVEGLNVLQTGPTLMVSDLFDFSVYVDARREDIEDWYIDRFLRLKNTAFQKPDAHFHHFAGLSDMEATFVAREIWQTVNLPNLMENILPTRVRASLVLRKGADHLVQKVRMRKI</sequence>
<dbReference type="HAMAP" id="MF_00215">
    <property type="entry name" value="Pantothen_kinase_1"/>
    <property type="match status" value="1"/>
</dbReference>
<dbReference type="GO" id="GO:0004594">
    <property type="term" value="F:pantothenate kinase activity"/>
    <property type="evidence" value="ECO:0007669"/>
    <property type="project" value="UniProtKB-UniRule"/>
</dbReference>
<evidence type="ECO:0000256" key="6">
    <source>
        <dbReference type="ARBA" id="ARBA00015080"/>
    </source>
</evidence>
<gene>
    <name evidence="14 18" type="primary">coaA</name>
    <name evidence="18" type="ORF">CUROG_07300</name>
</gene>
<evidence type="ECO:0000256" key="2">
    <source>
        <dbReference type="ARBA" id="ARBA00004496"/>
    </source>
</evidence>
<evidence type="ECO:0000256" key="12">
    <source>
        <dbReference type="ARBA" id="ARBA00022993"/>
    </source>
</evidence>
<dbReference type="Proteomes" id="UP000326711">
    <property type="component" value="Chromosome"/>
</dbReference>
<proteinExistence type="inferred from homology"/>
<feature type="compositionally biased region" description="Polar residues" evidence="16">
    <location>
        <begin position="57"/>
        <end position="69"/>
    </location>
</feature>
<evidence type="ECO:0000256" key="8">
    <source>
        <dbReference type="ARBA" id="ARBA00022679"/>
    </source>
</evidence>
<dbReference type="CDD" id="cd02025">
    <property type="entry name" value="PanK"/>
    <property type="match status" value="1"/>
</dbReference>
<feature type="compositionally biased region" description="Low complexity" evidence="16">
    <location>
        <begin position="10"/>
        <end position="23"/>
    </location>
</feature>
<dbReference type="AlphaFoldDB" id="A0A5J6ZAV2"/>
<evidence type="ECO:0000256" key="16">
    <source>
        <dbReference type="SAM" id="MobiDB-lite"/>
    </source>
</evidence>
<evidence type="ECO:0000256" key="15">
    <source>
        <dbReference type="RuleBase" id="RU003530"/>
    </source>
</evidence>
<evidence type="ECO:0000256" key="14">
    <source>
        <dbReference type="HAMAP-Rule" id="MF_00215"/>
    </source>
</evidence>
<feature type="region of interest" description="Disordered" evidence="16">
    <location>
        <begin position="1"/>
        <end position="23"/>
    </location>
</feature>
<comment type="similarity">
    <text evidence="4 14 15">Belongs to the prokaryotic pantothenate kinase family.</text>
</comment>
<dbReference type="NCBIfam" id="TIGR00554">
    <property type="entry name" value="panK_bact"/>
    <property type="match status" value="1"/>
</dbReference>
<feature type="region of interest" description="Disordered" evidence="16">
    <location>
        <begin position="56"/>
        <end position="79"/>
    </location>
</feature>
<feature type="compositionally biased region" description="Low complexity" evidence="16">
    <location>
        <begin position="70"/>
        <end position="79"/>
    </location>
</feature>
<organism evidence="18 19">
    <name type="scientific">Corynebacterium urogenitale</name>
    <dbReference type="NCBI Taxonomy" id="2487892"/>
    <lineage>
        <taxon>Bacteria</taxon>
        <taxon>Bacillati</taxon>
        <taxon>Actinomycetota</taxon>
        <taxon>Actinomycetes</taxon>
        <taxon>Mycobacteriales</taxon>
        <taxon>Corynebacteriaceae</taxon>
        <taxon>Corynebacterium</taxon>
    </lineage>
</organism>
<evidence type="ECO:0000256" key="7">
    <source>
        <dbReference type="ARBA" id="ARBA00022490"/>
    </source>
</evidence>
<evidence type="ECO:0000313" key="19">
    <source>
        <dbReference type="Proteomes" id="UP000326711"/>
    </source>
</evidence>
<keyword evidence="10 14" id="KW-0418">Kinase</keyword>
<feature type="domain" description="Phosphoribulokinase/uridine kinase" evidence="17">
    <location>
        <begin position="158"/>
        <end position="294"/>
    </location>
</feature>
<evidence type="ECO:0000256" key="13">
    <source>
        <dbReference type="ARBA" id="ARBA00032866"/>
    </source>
</evidence>
<evidence type="ECO:0000256" key="3">
    <source>
        <dbReference type="ARBA" id="ARBA00005225"/>
    </source>
</evidence>
<dbReference type="Pfam" id="PF00485">
    <property type="entry name" value="PRK"/>
    <property type="match status" value="1"/>
</dbReference>
<evidence type="ECO:0000256" key="10">
    <source>
        <dbReference type="ARBA" id="ARBA00022777"/>
    </source>
</evidence>
<evidence type="ECO:0000313" key="18">
    <source>
        <dbReference type="EMBL" id="QFQ02813.1"/>
    </source>
</evidence>
<feature type="binding site" evidence="14">
    <location>
        <begin position="163"/>
        <end position="170"/>
    </location>
    <ligand>
        <name>ATP</name>
        <dbReference type="ChEBI" id="CHEBI:30616"/>
    </ligand>
</feature>
<reference evidence="19" key="1">
    <citation type="submission" date="2019-10" db="EMBL/GenBank/DDBJ databases">
        <title>Complete genome sequence of Corynebacterium urogenitalis DSM 108747, isolated from the genital tract of a cow.</title>
        <authorList>
            <person name="Ruckert C."/>
            <person name="Ballas P."/>
            <person name="Wagener K."/>
            <person name="Drillich M."/>
            <person name="Kaempfer P."/>
            <person name="Busse H.-J."/>
            <person name="Ehling-Schulz M."/>
        </authorList>
    </citation>
    <scope>NUCLEOTIDE SEQUENCE [LARGE SCALE GENOMIC DNA]</scope>
    <source>
        <strain evidence="19">LMM 1652</strain>
    </source>
</reference>
<dbReference type="PANTHER" id="PTHR10285">
    <property type="entry name" value="URIDINE KINASE"/>
    <property type="match status" value="1"/>
</dbReference>
<dbReference type="GO" id="GO:0005524">
    <property type="term" value="F:ATP binding"/>
    <property type="evidence" value="ECO:0007669"/>
    <property type="project" value="UniProtKB-UniRule"/>
</dbReference>
<dbReference type="GO" id="GO:0005737">
    <property type="term" value="C:cytoplasm"/>
    <property type="evidence" value="ECO:0007669"/>
    <property type="project" value="UniProtKB-SubCell"/>
</dbReference>
<comment type="catalytic activity">
    <reaction evidence="1 14 15">
        <text>(R)-pantothenate + ATP = (R)-4'-phosphopantothenate + ADP + H(+)</text>
        <dbReference type="Rhea" id="RHEA:16373"/>
        <dbReference type="ChEBI" id="CHEBI:10986"/>
        <dbReference type="ChEBI" id="CHEBI:15378"/>
        <dbReference type="ChEBI" id="CHEBI:29032"/>
        <dbReference type="ChEBI" id="CHEBI:30616"/>
        <dbReference type="ChEBI" id="CHEBI:456216"/>
        <dbReference type="EC" id="2.7.1.33"/>
    </reaction>
</comment>
<dbReference type="InterPro" id="IPR004566">
    <property type="entry name" value="PanK"/>
</dbReference>
<protein>
    <recommendedName>
        <fullName evidence="6 14">Pantothenate kinase</fullName>
        <ecNumber evidence="5 14">2.7.1.33</ecNumber>
    </recommendedName>
    <alternativeName>
        <fullName evidence="13 14">Pantothenic acid kinase</fullName>
    </alternativeName>
</protein>
<keyword evidence="9 14" id="KW-0547">Nucleotide-binding</keyword>
<dbReference type="UniPathway" id="UPA00241">
    <property type="reaction ID" value="UER00352"/>
</dbReference>
<evidence type="ECO:0000256" key="11">
    <source>
        <dbReference type="ARBA" id="ARBA00022840"/>
    </source>
</evidence>
<dbReference type="SUPFAM" id="SSF52540">
    <property type="entry name" value="P-loop containing nucleoside triphosphate hydrolases"/>
    <property type="match status" value="1"/>
</dbReference>
<evidence type="ECO:0000256" key="1">
    <source>
        <dbReference type="ARBA" id="ARBA00001206"/>
    </source>
</evidence>
<dbReference type="GO" id="GO:0015937">
    <property type="term" value="P:coenzyme A biosynthetic process"/>
    <property type="evidence" value="ECO:0007669"/>
    <property type="project" value="UniProtKB-UniRule"/>
</dbReference>
<dbReference type="Gene3D" id="3.40.50.300">
    <property type="entry name" value="P-loop containing nucleotide triphosphate hydrolases"/>
    <property type="match status" value="1"/>
</dbReference>